<evidence type="ECO:0000313" key="2">
    <source>
        <dbReference type="EnsemblMetazoa" id="tetur17g00530.1"/>
    </source>
</evidence>
<reference evidence="2" key="2">
    <citation type="submission" date="2015-06" db="UniProtKB">
        <authorList>
            <consortium name="EnsemblMetazoa"/>
        </authorList>
    </citation>
    <scope>IDENTIFICATION</scope>
</reference>
<proteinExistence type="predicted"/>
<dbReference type="AlphaFoldDB" id="T1KPH8"/>
<evidence type="ECO:0000259" key="1">
    <source>
        <dbReference type="Pfam" id="PF04083"/>
    </source>
</evidence>
<name>T1KPH8_TETUR</name>
<dbReference type="InterPro" id="IPR006693">
    <property type="entry name" value="AB_hydrolase_lipase"/>
</dbReference>
<dbReference type="EnsemblMetazoa" id="tetur17g00530.1">
    <property type="protein sequence ID" value="tetur17g00530.1"/>
    <property type="gene ID" value="tetur17g00530"/>
</dbReference>
<dbReference type="Pfam" id="PF04083">
    <property type="entry name" value="Abhydro_lipase"/>
    <property type="match status" value="1"/>
</dbReference>
<reference evidence="3" key="1">
    <citation type="submission" date="2011-08" db="EMBL/GenBank/DDBJ databases">
        <authorList>
            <person name="Rombauts S."/>
        </authorList>
    </citation>
    <scope>NUCLEOTIDE SEQUENCE</scope>
    <source>
        <strain evidence="3">London</strain>
    </source>
</reference>
<feature type="domain" description="Partial AB-hydrolase lipase" evidence="1">
    <location>
        <begin position="41"/>
        <end position="88"/>
    </location>
</feature>
<organism evidence="2 3">
    <name type="scientific">Tetranychus urticae</name>
    <name type="common">Two-spotted spider mite</name>
    <dbReference type="NCBI Taxonomy" id="32264"/>
    <lineage>
        <taxon>Eukaryota</taxon>
        <taxon>Metazoa</taxon>
        <taxon>Ecdysozoa</taxon>
        <taxon>Arthropoda</taxon>
        <taxon>Chelicerata</taxon>
        <taxon>Arachnida</taxon>
        <taxon>Acari</taxon>
        <taxon>Acariformes</taxon>
        <taxon>Trombidiformes</taxon>
        <taxon>Prostigmata</taxon>
        <taxon>Eleutherengona</taxon>
        <taxon>Raphignathae</taxon>
        <taxon>Tetranychoidea</taxon>
        <taxon>Tetranychidae</taxon>
        <taxon>Tetranychus</taxon>
    </lineage>
</organism>
<dbReference type="HOGENOM" id="CLU_2402513_0_0_1"/>
<dbReference type="GO" id="GO:0006629">
    <property type="term" value="P:lipid metabolic process"/>
    <property type="evidence" value="ECO:0007669"/>
    <property type="project" value="InterPro"/>
</dbReference>
<dbReference type="Gene3D" id="3.40.50.1820">
    <property type="entry name" value="alpha/beta hydrolase"/>
    <property type="match status" value="1"/>
</dbReference>
<keyword evidence="3" id="KW-1185">Reference proteome</keyword>
<sequence>MLVFLYSVFPLKTANLCQIQQEQLLSNPLRITLNQALTCGQLIVSRGFKYERHFSTTEDGYIHQLYRITNSYAQTIPERNLRPILVLQLGFHL</sequence>
<dbReference type="EMBL" id="CAEY01000329">
    <property type="status" value="NOT_ANNOTATED_CDS"/>
    <property type="molecule type" value="Genomic_DNA"/>
</dbReference>
<dbReference type="InterPro" id="IPR029058">
    <property type="entry name" value="AB_hydrolase_fold"/>
</dbReference>
<dbReference type="Proteomes" id="UP000015104">
    <property type="component" value="Unassembled WGS sequence"/>
</dbReference>
<protein>
    <recommendedName>
        <fullName evidence="1">Partial AB-hydrolase lipase domain-containing protein</fullName>
    </recommendedName>
</protein>
<evidence type="ECO:0000313" key="3">
    <source>
        <dbReference type="Proteomes" id="UP000015104"/>
    </source>
</evidence>
<accession>T1KPH8</accession>